<keyword evidence="1" id="KW-0812">Transmembrane</keyword>
<dbReference type="GO" id="GO:0004175">
    <property type="term" value="F:endopeptidase activity"/>
    <property type="evidence" value="ECO:0007669"/>
    <property type="project" value="UniProtKB-ARBA"/>
</dbReference>
<feature type="transmembrane region" description="Helical" evidence="1">
    <location>
        <begin position="16"/>
        <end position="35"/>
    </location>
</feature>
<gene>
    <name evidence="3" type="ORF">CH357_01490</name>
</gene>
<dbReference type="RefSeq" id="WP_100704999.1">
    <property type="nucleotide sequence ID" value="NZ_NPDL01000004.1"/>
</dbReference>
<evidence type="ECO:0000313" key="3">
    <source>
        <dbReference type="EMBL" id="PJZ27252.1"/>
    </source>
</evidence>
<dbReference type="InterPro" id="IPR003675">
    <property type="entry name" value="Rce1/LyrA-like_dom"/>
</dbReference>
<keyword evidence="3" id="KW-0378">Hydrolase</keyword>
<evidence type="ECO:0000259" key="2">
    <source>
        <dbReference type="Pfam" id="PF02517"/>
    </source>
</evidence>
<feature type="domain" description="CAAX prenyl protease 2/Lysostaphin resistance protein A-like" evidence="2">
    <location>
        <begin position="184"/>
        <end position="272"/>
    </location>
</feature>
<feature type="transmembrane region" description="Helical" evidence="1">
    <location>
        <begin position="214"/>
        <end position="231"/>
    </location>
</feature>
<dbReference type="OrthoDB" id="4177129at2"/>
<sequence length="286" mass="32090">MDLEKEDQKLAPGRDVLLMGLIQVFVLFIGMYSYMKVTRFQVESTLSLKASKQNFTKAKEVVNTVPSEVVWNEPASAEKAVREYTEFVVTKRPWLLSLDRIIWGLCFLVPSYFFIRKIARIETAEFTDSASGRDILAGIATGFATFCFVNVASSLIFFIIGKPQSNYLEIILTKNLFLNWKLLGWTLLAIAFGAGIFEEFFFRGFLLKYFEEKNLGSIGLIITSVIFGVVHFNGGSYVAPILLIFVGLSFGISYLKTGNIWVPVTAHITYNASMLLAGFLLGDRIS</sequence>
<feature type="transmembrane region" description="Helical" evidence="1">
    <location>
        <begin position="180"/>
        <end position="202"/>
    </location>
</feature>
<feature type="transmembrane region" description="Helical" evidence="1">
    <location>
        <begin position="237"/>
        <end position="255"/>
    </location>
</feature>
<comment type="caution">
    <text evidence="3">The sequence shown here is derived from an EMBL/GenBank/DDBJ whole genome shotgun (WGS) entry which is preliminary data.</text>
</comment>
<dbReference type="Proteomes" id="UP000232196">
    <property type="component" value="Unassembled WGS sequence"/>
</dbReference>
<name>A0A2M9XI55_9LEPT</name>
<dbReference type="AlphaFoldDB" id="A0A2M9XI55"/>
<dbReference type="PANTHER" id="PTHR39430">
    <property type="entry name" value="MEMBRANE-ASSOCIATED PROTEASE-RELATED"/>
    <property type="match status" value="1"/>
</dbReference>
<keyword evidence="4" id="KW-1185">Reference proteome</keyword>
<evidence type="ECO:0000313" key="4">
    <source>
        <dbReference type="Proteomes" id="UP000232196"/>
    </source>
</evidence>
<feature type="transmembrane region" description="Helical" evidence="1">
    <location>
        <begin position="260"/>
        <end position="281"/>
    </location>
</feature>
<keyword evidence="1" id="KW-1133">Transmembrane helix</keyword>
<proteinExistence type="predicted"/>
<evidence type="ECO:0000256" key="1">
    <source>
        <dbReference type="SAM" id="Phobius"/>
    </source>
</evidence>
<dbReference type="Pfam" id="PF02517">
    <property type="entry name" value="Rce1-like"/>
    <property type="match status" value="1"/>
</dbReference>
<dbReference type="EMBL" id="NPDN01000001">
    <property type="protein sequence ID" value="PJZ27252.1"/>
    <property type="molecule type" value="Genomic_DNA"/>
</dbReference>
<feature type="transmembrane region" description="Helical" evidence="1">
    <location>
        <begin position="135"/>
        <end position="160"/>
    </location>
</feature>
<protein>
    <submittedName>
        <fullName evidence="3">CPBP family intramembrane metalloprotease domain-containing protein</fullName>
    </submittedName>
</protein>
<organism evidence="3 4">
    <name type="scientific">Leptospira hartskeerlii</name>
    <dbReference type="NCBI Taxonomy" id="2023177"/>
    <lineage>
        <taxon>Bacteria</taxon>
        <taxon>Pseudomonadati</taxon>
        <taxon>Spirochaetota</taxon>
        <taxon>Spirochaetia</taxon>
        <taxon>Leptospirales</taxon>
        <taxon>Leptospiraceae</taxon>
        <taxon>Leptospira</taxon>
    </lineage>
</organism>
<reference evidence="3 4" key="1">
    <citation type="submission" date="2017-07" db="EMBL/GenBank/DDBJ databases">
        <title>Leptospira spp. isolated from tropical soils.</title>
        <authorList>
            <person name="Thibeaux R."/>
            <person name="Iraola G."/>
            <person name="Ferres I."/>
            <person name="Bierque E."/>
            <person name="Girault D."/>
            <person name="Soupe-Gilbert M.-E."/>
            <person name="Picardeau M."/>
            <person name="Goarant C."/>
        </authorList>
    </citation>
    <scope>NUCLEOTIDE SEQUENCE [LARGE SCALE GENOMIC DNA]</scope>
    <source>
        <strain evidence="3 4">MCA1-C-A1</strain>
    </source>
</reference>
<keyword evidence="3" id="KW-0482">Metalloprotease</keyword>
<dbReference type="GO" id="GO:0080120">
    <property type="term" value="P:CAAX-box protein maturation"/>
    <property type="evidence" value="ECO:0007669"/>
    <property type="project" value="UniProtKB-ARBA"/>
</dbReference>
<dbReference type="GO" id="GO:0006508">
    <property type="term" value="P:proteolysis"/>
    <property type="evidence" value="ECO:0007669"/>
    <property type="project" value="UniProtKB-KW"/>
</dbReference>
<feature type="transmembrane region" description="Helical" evidence="1">
    <location>
        <begin position="94"/>
        <end position="115"/>
    </location>
</feature>
<accession>A0A2M9XI55</accession>
<keyword evidence="1" id="KW-0472">Membrane</keyword>
<keyword evidence="3" id="KW-0645">Protease</keyword>
<dbReference type="GO" id="GO:0008237">
    <property type="term" value="F:metallopeptidase activity"/>
    <property type="evidence" value="ECO:0007669"/>
    <property type="project" value="UniProtKB-KW"/>
</dbReference>
<dbReference type="PANTHER" id="PTHR39430:SF1">
    <property type="entry name" value="PROTEASE"/>
    <property type="match status" value="1"/>
</dbReference>